<evidence type="ECO:0000256" key="5">
    <source>
        <dbReference type="SAM" id="Phobius"/>
    </source>
</evidence>
<sequence length="242" mass="27665">MQTVCGSRATPRGISIELADRYCSSNASPLPPLPPIPTCQSSSINKNHCFSFRWLYIFILHALLLSCFIILLLLFLGQYTEWKDNSLVLTWRIKESTATYFAEKQTQELKQAMSSTEMEDRMKMMIAQRDHSLPVAHLTPHKGPITEVLSWESRRGSAFIHNIVMVNHEKRVQINRMGIYRVYAQISLRCKGGKEAINVYLHRHHHTNKTTFHQQELIHSSSPPCAVKGPSSVSPITLTWHV</sequence>
<dbReference type="GO" id="GO:0016020">
    <property type="term" value="C:membrane"/>
    <property type="evidence" value="ECO:0007669"/>
    <property type="project" value="UniProtKB-SubCell"/>
</dbReference>
<dbReference type="GO" id="GO:0005164">
    <property type="term" value="F:tumor necrosis factor receptor binding"/>
    <property type="evidence" value="ECO:0007669"/>
    <property type="project" value="InterPro"/>
</dbReference>
<keyword evidence="4 5" id="KW-0472">Membrane</keyword>
<dbReference type="Gene3D" id="2.60.120.40">
    <property type="match status" value="1"/>
</dbReference>
<feature type="transmembrane region" description="Helical" evidence="5">
    <location>
        <begin position="54"/>
        <end position="76"/>
    </location>
</feature>
<evidence type="ECO:0000256" key="1">
    <source>
        <dbReference type="ARBA" id="ARBA00004370"/>
    </source>
</evidence>
<evidence type="ECO:0000256" key="3">
    <source>
        <dbReference type="ARBA" id="ARBA00022514"/>
    </source>
</evidence>
<dbReference type="PROSITE" id="PS50049">
    <property type="entry name" value="THD_2"/>
    <property type="match status" value="1"/>
</dbReference>
<dbReference type="SUPFAM" id="SSF49842">
    <property type="entry name" value="TNF-like"/>
    <property type="match status" value="1"/>
</dbReference>
<evidence type="ECO:0000256" key="4">
    <source>
        <dbReference type="ARBA" id="ARBA00023136"/>
    </source>
</evidence>
<comment type="similarity">
    <text evidence="2">Belongs to the tumor necrosis factor family.</text>
</comment>
<dbReference type="GO" id="GO:0005125">
    <property type="term" value="F:cytokine activity"/>
    <property type="evidence" value="ECO:0007669"/>
    <property type="project" value="UniProtKB-KW"/>
</dbReference>
<organism evidence="7 8">
    <name type="scientific">Eptatretus burgeri</name>
    <name type="common">Inshore hagfish</name>
    <dbReference type="NCBI Taxonomy" id="7764"/>
    <lineage>
        <taxon>Eukaryota</taxon>
        <taxon>Metazoa</taxon>
        <taxon>Chordata</taxon>
        <taxon>Craniata</taxon>
        <taxon>Vertebrata</taxon>
        <taxon>Cyclostomata</taxon>
        <taxon>Myxini</taxon>
        <taxon>Myxiniformes</taxon>
        <taxon>Myxinidae</taxon>
        <taxon>Eptatretinae</taxon>
        <taxon>Eptatretus</taxon>
    </lineage>
</organism>
<name>A0A8C4NA27_EPTBU</name>
<proteinExistence type="inferred from homology"/>
<dbReference type="Ensembl" id="ENSEBUT00000005098.1">
    <property type="protein sequence ID" value="ENSEBUP00000004660.1"/>
    <property type="gene ID" value="ENSEBUG00000003254.1"/>
</dbReference>
<dbReference type="Pfam" id="PF00229">
    <property type="entry name" value="TNF"/>
    <property type="match status" value="1"/>
</dbReference>
<dbReference type="GO" id="GO:0005615">
    <property type="term" value="C:extracellular space"/>
    <property type="evidence" value="ECO:0007669"/>
    <property type="project" value="UniProtKB-KW"/>
</dbReference>
<reference evidence="7" key="1">
    <citation type="submission" date="2025-08" db="UniProtKB">
        <authorList>
            <consortium name="Ensembl"/>
        </authorList>
    </citation>
    <scope>IDENTIFICATION</scope>
</reference>
<dbReference type="GO" id="GO:0006955">
    <property type="term" value="P:immune response"/>
    <property type="evidence" value="ECO:0007669"/>
    <property type="project" value="InterPro"/>
</dbReference>
<evidence type="ECO:0000313" key="7">
    <source>
        <dbReference type="Ensembl" id="ENSEBUP00000004660.1"/>
    </source>
</evidence>
<reference evidence="7" key="2">
    <citation type="submission" date="2025-09" db="UniProtKB">
        <authorList>
            <consortium name="Ensembl"/>
        </authorList>
    </citation>
    <scope>IDENTIFICATION</scope>
</reference>
<keyword evidence="5" id="KW-1133">Transmembrane helix</keyword>
<dbReference type="Proteomes" id="UP000694388">
    <property type="component" value="Unplaced"/>
</dbReference>
<keyword evidence="5" id="KW-0812">Transmembrane</keyword>
<dbReference type="PANTHER" id="PTHR11471:SF13">
    <property type="entry name" value="TNF FAMILY PROFILE DOMAIN-CONTAINING PROTEIN"/>
    <property type="match status" value="1"/>
</dbReference>
<feature type="domain" description="THD" evidence="6">
    <location>
        <begin position="134"/>
        <end position="242"/>
    </location>
</feature>
<dbReference type="AlphaFoldDB" id="A0A8C4NA27"/>
<evidence type="ECO:0000313" key="8">
    <source>
        <dbReference type="Proteomes" id="UP000694388"/>
    </source>
</evidence>
<comment type="subcellular location">
    <subcellularLocation>
        <location evidence="1">Membrane</location>
    </subcellularLocation>
</comment>
<dbReference type="PANTHER" id="PTHR11471">
    <property type="entry name" value="TUMOR NECROSIS FACTOR FAMILY MEMBER"/>
    <property type="match status" value="1"/>
</dbReference>
<keyword evidence="8" id="KW-1185">Reference proteome</keyword>
<dbReference type="InterPro" id="IPR008983">
    <property type="entry name" value="Tumour_necrosis_fac-like_dom"/>
</dbReference>
<evidence type="ECO:0000256" key="2">
    <source>
        <dbReference type="ARBA" id="ARBA00008670"/>
    </source>
</evidence>
<evidence type="ECO:0000259" key="6">
    <source>
        <dbReference type="PROSITE" id="PS50049"/>
    </source>
</evidence>
<protein>
    <recommendedName>
        <fullName evidence="6">THD domain-containing protein</fullName>
    </recommendedName>
</protein>
<accession>A0A8C4NA27</accession>
<keyword evidence="3" id="KW-0202">Cytokine</keyword>
<dbReference type="InterPro" id="IPR006052">
    <property type="entry name" value="TNF_dom"/>
</dbReference>